<accession>A0ABR2MK86</accession>
<sequence length="99" mass="10709">MHPRSTQSSLRFVLLAGFFVGQDFLSFNFRIRCLQDSVSGIKSGVGAGMPVVGVTTRNPEKLLRDAGASLLIKDYEDPKLWAGLEAVEKASSNGVVHDT</sequence>
<dbReference type="Gene3D" id="3.40.50.1000">
    <property type="entry name" value="HAD superfamily/HAD-like"/>
    <property type="match status" value="1"/>
</dbReference>
<dbReference type="EMBL" id="JBBWWR010000006">
    <property type="protein sequence ID" value="KAK8964604.1"/>
    <property type="molecule type" value="Genomic_DNA"/>
</dbReference>
<keyword evidence="2" id="KW-0460">Magnesium</keyword>
<keyword evidence="1" id="KW-0479">Metal-binding</keyword>
<evidence type="ECO:0000256" key="1">
    <source>
        <dbReference type="ARBA" id="ARBA00022723"/>
    </source>
</evidence>
<dbReference type="PANTHER" id="PTHR46193">
    <property type="entry name" value="6-PHOSPHOGLUCONATE PHOSPHATASE"/>
    <property type="match status" value="1"/>
</dbReference>
<dbReference type="SUPFAM" id="SSF56784">
    <property type="entry name" value="HAD-like"/>
    <property type="match status" value="1"/>
</dbReference>
<reference evidence="4 5" key="1">
    <citation type="journal article" date="2022" name="Nat. Plants">
        <title>Genomes of leafy and leafless Platanthera orchids illuminate the evolution of mycoheterotrophy.</title>
        <authorList>
            <person name="Li M.H."/>
            <person name="Liu K.W."/>
            <person name="Li Z."/>
            <person name="Lu H.C."/>
            <person name="Ye Q.L."/>
            <person name="Zhang D."/>
            <person name="Wang J.Y."/>
            <person name="Li Y.F."/>
            <person name="Zhong Z.M."/>
            <person name="Liu X."/>
            <person name="Yu X."/>
            <person name="Liu D.K."/>
            <person name="Tu X.D."/>
            <person name="Liu B."/>
            <person name="Hao Y."/>
            <person name="Liao X.Y."/>
            <person name="Jiang Y.T."/>
            <person name="Sun W.H."/>
            <person name="Chen J."/>
            <person name="Chen Y.Q."/>
            <person name="Ai Y."/>
            <person name="Zhai J.W."/>
            <person name="Wu S.S."/>
            <person name="Zhou Z."/>
            <person name="Hsiao Y.Y."/>
            <person name="Wu W.L."/>
            <person name="Chen Y.Y."/>
            <person name="Lin Y.F."/>
            <person name="Hsu J.L."/>
            <person name="Li C.Y."/>
            <person name="Wang Z.W."/>
            <person name="Zhao X."/>
            <person name="Zhong W.Y."/>
            <person name="Ma X.K."/>
            <person name="Ma L."/>
            <person name="Huang J."/>
            <person name="Chen G.Z."/>
            <person name="Huang M.Z."/>
            <person name="Huang L."/>
            <person name="Peng D.H."/>
            <person name="Luo Y.B."/>
            <person name="Zou S.Q."/>
            <person name="Chen S.P."/>
            <person name="Lan S."/>
            <person name="Tsai W.C."/>
            <person name="Van de Peer Y."/>
            <person name="Liu Z.J."/>
        </authorList>
    </citation>
    <scope>NUCLEOTIDE SEQUENCE [LARGE SCALE GENOMIC DNA]</scope>
    <source>
        <strain evidence="4">Lor288</strain>
    </source>
</reference>
<dbReference type="InterPro" id="IPR051600">
    <property type="entry name" value="Beta-PGM-like"/>
</dbReference>
<name>A0ABR2MK86_9ASPA</name>
<evidence type="ECO:0000313" key="5">
    <source>
        <dbReference type="Proteomes" id="UP001412067"/>
    </source>
</evidence>
<evidence type="ECO:0000256" key="2">
    <source>
        <dbReference type="ARBA" id="ARBA00022842"/>
    </source>
</evidence>
<evidence type="ECO:0000313" key="4">
    <source>
        <dbReference type="EMBL" id="KAK8964604.1"/>
    </source>
</evidence>
<dbReference type="InterPro" id="IPR023214">
    <property type="entry name" value="HAD_sf"/>
</dbReference>
<dbReference type="PANTHER" id="PTHR46193:SF18">
    <property type="entry name" value="HEXITOL PHOSPHATASE B"/>
    <property type="match status" value="1"/>
</dbReference>
<evidence type="ECO:0000256" key="3">
    <source>
        <dbReference type="ARBA" id="ARBA00023277"/>
    </source>
</evidence>
<comment type="caution">
    <text evidence="4">The sequence shown here is derived from an EMBL/GenBank/DDBJ whole genome shotgun (WGS) entry which is preliminary data.</text>
</comment>
<gene>
    <name evidence="4" type="ORF">KSP40_PGU019488</name>
</gene>
<dbReference type="InterPro" id="IPR036412">
    <property type="entry name" value="HAD-like_sf"/>
</dbReference>
<keyword evidence="3" id="KW-0119">Carbohydrate metabolism</keyword>
<protein>
    <submittedName>
        <fullName evidence="4">Uncharacterized protein</fullName>
    </submittedName>
</protein>
<keyword evidence="5" id="KW-1185">Reference proteome</keyword>
<dbReference type="Proteomes" id="UP001412067">
    <property type="component" value="Unassembled WGS sequence"/>
</dbReference>
<proteinExistence type="predicted"/>
<organism evidence="4 5">
    <name type="scientific">Platanthera guangdongensis</name>
    <dbReference type="NCBI Taxonomy" id="2320717"/>
    <lineage>
        <taxon>Eukaryota</taxon>
        <taxon>Viridiplantae</taxon>
        <taxon>Streptophyta</taxon>
        <taxon>Embryophyta</taxon>
        <taxon>Tracheophyta</taxon>
        <taxon>Spermatophyta</taxon>
        <taxon>Magnoliopsida</taxon>
        <taxon>Liliopsida</taxon>
        <taxon>Asparagales</taxon>
        <taxon>Orchidaceae</taxon>
        <taxon>Orchidoideae</taxon>
        <taxon>Orchideae</taxon>
        <taxon>Orchidinae</taxon>
        <taxon>Platanthera</taxon>
    </lineage>
</organism>